<sequence length="72" mass="8028">MIEVGIEKKEEGIEKMGEGIEKGIGLMIDMKIEDGRIIEKESGSQEMRGAQEVMIGEAKIIENGTKNIYKED</sequence>
<evidence type="ECO:0000313" key="2">
    <source>
        <dbReference type="Proteomes" id="UP000410492"/>
    </source>
</evidence>
<dbReference type="AlphaFoldDB" id="A0A653D9V3"/>
<proteinExistence type="predicted"/>
<name>A0A653D9V3_CALMS</name>
<dbReference type="Proteomes" id="UP000410492">
    <property type="component" value="Unassembled WGS sequence"/>
</dbReference>
<protein>
    <submittedName>
        <fullName evidence="1">Uncharacterized protein</fullName>
    </submittedName>
</protein>
<evidence type="ECO:0000313" key="1">
    <source>
        <dbReference type="EMBL" id="VEN56147.1"/>
    </source>
</evidence>
<gene>
    <name evidence="1" type="ORF">CALMAC_LOCUS15122</name>
</gene>
<keyword evidence="2" id="KW-1185">Reference proteome</keyword>
<dbReference type="EMBL" id="CAACVG010010593">
    <property type="protein sequence ID" value="VEN56147.1"/>
    <property type="molecule type" value="Genomic_DNA"/>
</dbReference>
<reference evidence="1 2" key="1">
    <citation type="submission" date="2019-01" db="EMBL/GenBank/DDBJ databases">
        <authorList>
            <person name="Sayadi A."/>
        </authorList>
    </citation>
    <scope>NUCLEOTIDE SEQUENCE [LARGE SCALE GENOMIC DNA]</scope>
</reference>
<accession>A0A653D9V3</accession>
<organism evidence="1 2">
    <name type="scientific">Callosobruchus maculatus</name>
    <name type="common">Southern cowpea weevil</name>
    <name type="synonym">Pulse bruchid</name>
    <dbReference type="NCBI Taxonomy" id="64391"/>
    <lineage>
        <taxon>Eukaryota</taxon>
        <taxon>Metazoa</taxon>
        <taxon>Ecdysozoa</taxon>
        <taxon>Arthropoda</taxon>
        <taxon>Hexapoda</taxon>
        <taxon>Insecta</taxon>
        <taxon>Pterygota</taxon>
        <taxon>Neoptera</taxon>
        <taxon>Endopterygota</taxon>
        <taxon>Coleoptera</taxon>
        <taxon>Polyphaga</taxon>
        <taxon>Cucujiformia</taxon>
        <taxon>Chrysomeloidea</taxon>
        <taxon>Chrysomelidae</taxon>
        <taxon>Bruchinae</taxon>
        <taxon>Bruchini</taxon>
        <taxon>Callosobruchus</taxon>
    </lineage>
</organism>